<proteinExistence type="predicted"/>
<organism evidence="1">
    <name type="scientific">Arundo donax</name>
    <name type="common">Giant reed</name>
    <name type="synonym">Donax arundinaceus</name>
    <dbReference type="NCBI Taxonomy" id="35708"/>
    <lineage>
        <taxon>Eukaryota</taxon>
        <taxon>Viridiplantae</taxon>
        <taxon>Streptophyta</taxon>
        <taxon>Embryophyta</taxon>
        <taxon>Tracheophyta</taxon>
        <taxon>Spermatophyta</taxon>
        <taxon>Magnoliopsida</taxon>
        <taxon>Liliopsida</taxon>
        <taxon>Poales</taxon>
        <taxon>Poaceae</taxon>
        <taxon>PACMAD clade</taxon>
        <taxon>Arundinoideae</taxon>
        <taxon>Arundineae</taxon>
        <taxon>Arundo</taxon>
    </lineage>
</organism>
<protein>
    <submittedName>
        <fullName evidence="1">Uncharacterized protein</fullName>
    </submittedName>
</protein>
<dbReference type="AlphaFoldDB" id="A0A0A9AIR2"/>
<dbReference type="EMBL" id="GBRH01249055">
    <property type="protein sequence ID" value="JAD48840.1"/>
    <property type="molecule type" value="Transcribed_RNA"/>
</dbReference>
<sequence length="37" mass="4557">MQKYTVNEHLHMRLNGLWNYVLNYSFQSYRASGREHI</sequence>
<reference evidence="1" key="1">
    <citation type="submission" date="2014-09" db="EMBL/GenBank/DDBJ databases">
        <authorList>
            <person name="Magalhaes I.L.F."/>
            <person name="Oliveira U."/>
            <person name="Santos F.R."/>
            <person name="Vidigal T.H.D.A."/>
            <person name="Brescovit A.D."/>
            <person name="Santos A.J."/>
        </authorList>
    </citation>
    <scope>NUCLEOTIDE SEQUENCE</scope>
    <source>
        <tissue evidence="1">Shoot tissue taken approximately 20 cm above the soil surface</tissue>
    </source>
</reference>
<evidence type="ECO:0000313" key="1">
    <source>
        <dbReference type="EMBL" id="JAD48840.1"/>
    </source>
</evidence>
<name>A0A0A9AIR2_ARUDO</name>
<accession>A0A0A9AIR2</accession>
<reference evidence="1" key="2">
    <citation type="journal article" date="2015" name="Data Brief">
        <title>Shoot transcriptome of the giant reed, Arundo donax.</title>
        <authorList>
            <person name="Barrero R.A."/>
            <person name="Guerrero F.D."/>
            <person name="Moolhuijzen P."/>
            <person name="Goolsby J.A."/>
            <person name="Tidwell J."/>
            <person name="Bellgard S.E."/>
            <person name="Bellgard M.I."/>
        </authorList>
    </citation>
    <scope>NUCLEOTIDE SEQUENCE</scope>
    <source>
        <tissue evidence="1">Shoot tissue taken approximately 20 cm above the soil surface</tissue>
    </source>
</reference>